<keyword evidence="3" id="KW-1185">Reference proteome</keyword>
<evidence type="ECO:0000313" key="3">
    <source>
        <dbReference type="Proteomes" id="UP000317036"/>
    </source>
</evidence>
<accession>A0A559K514</accession>
<proteinExistence type="predicted"/>
<evidence type="ECO:0000256" key="1">
    <source>
        <dbReference type="SAM" id="Coils"/>
    </source>
</evidence>
<protein>
    <submittedName>
        <fullName evidence="2">Uncharacterized protein</fullName>
    </submittedName>
</protein>
<dbReference type="RefSeq" id="WP_144852313.1">
    <property type="nucleotide sequence ID" value="NZ_VNJI01000041.1"/>
</dbReference>
<evidence type="ECO:0000313" key="2">
    <source>
        <dbReference type="EMBL" id="TVY07197.1"/>
    </source>
</evidence>
<feature type="coiled-coil region" evidence="1">
    <location>
        <begin position="86"/>
        <end position="113"/>
    </location>
</feature>
<keyword evidence="1" id="KW-0175">Coiled coil</keyword>
<dbReference type="EMBL" id="VNJI01000041">
    <property type="protein sequence ID" value="TVY07197.1"/>
    <property type="molecule type" value="Genomic_DNA"/>
</dbReference>
<reference evidence="2 3" key="1">
    <citation type="submission" date="2019-07" db="EMBL/GenBank/DDBJ databases">
        <authorList>
            <person name="Kim J."/>
        </authorList>
    </citation>
    <scope>NUCLEOTIDE SEQUENCE [LARGE SCALE GENOMIC DNA]</scope>
    <source>
        <strain evidence="2 3">JC52</strain>
    </source>
</reference>
<organism evidence="2 3">
    <name type="scientific">Paenibacillus cremeus</name>
    <dbReference type="NCBI Taxonomy" id="2163881"/>
    <lineage>
        <taxon>Bacteria</taxon>
        <taxon>Bacillati</taxon>
        <taxon>Bacillota</taxon>
        <taxon>Bacilli</taxon>
        <taxon>Bacillales</taxon>
        <taxon>Paenibacillaceae</taxon>
        <taxon>Paenibacillus</taxon>
    </lineage>
</organism>
<name>A0A559K514_9BACL</name>
<dbReference type="Proteomes" id="UP000317036">
    <property type="component" value="Unassembled WGS sequence"/>
</dbReference>
<sequence length="173" mass="20331">MTNEFEKNISSIGKGEYKEYLKQGIVKYFLKSEDLEALSITEIINEIDITLKNKSDQFFSEQRNYQKMNKEIRNVFFAITNQLISLQEGKELVRNLERQLKKSNEKMISLIKQIKIGTLFLQNKINPILEVENSHMILHEKTMVLIKDFNNLNSVTKSTQKEENKSFHSKLLN</sequence>
<gene>
    <name evidence="2" type="ORF">FPZ49_25140</name>
</gene>
<comment type="caution">
    <text evidence="2">The sequence shown here is derived from an EMBL/GenBank/DDBJ whole genome shotgun (WGS) entry which is preliminary data.</text>
</comment>
<dbReference type="AlphaFoldDB" id="A0A559K514"/>